<dbReference type="NCBIfam" id="TIGR03132">
    <property type="entry name" value="malonate_mdcB"/>
    <property type="match status" value="1"/>
</dbReference>
<dbReference type="RefSeq" id="WP_380969752.1">
    <property type="nucleotide sequence ID" value="NZ_JBHTCO010000044.1"/>
</dbReference>
<evidence type="ECO:0000256" key="4">
    <source>
        <dbReference type="ARBA" id="ARBA00022741"/>
    </source>
</evidence>
<evidence type="ECO:0000256" key="1">
    <source>
        <dbReference type="ARBA" id="ARBA00001210"/>
    </source>
</evidence>
<dbReference type="EMBL" id="JBHTCO010000044">
    <property type="protein sequence ID" value="MFC7395321.1"/>
    <property type="molecule type" value="Genomic_DNA"/>
</dbReference>
<protein>
    <recommendedName>
        <fullName evidence="2">triphosphoribosyl-dephospho-CoA synthase</fullName>
        <ecNumber evidence="2">2.4.2.52</ecNumber>
    </recommendedName>
</protein>
<comment type="catalytic activity">
    <reaction evidence="1">
        <text>3'-dephospho-CoA + ATP = 2'-(5''-triphospho-alpha-D-ribosyl)-3'-dephospho-CoA + adenine</text>
        <dbReference type="Rhea" id="RHEA:15117"/>
        <dbReference type="ChEBI" id="CHEBI:16708"/>
        <dbReference type="ChEBI" id="CHEBI:30616"/>
        <dbReference type="ChEBI" id="CHEBI:57328"/>
        <dbReference type="ChEBI" id="CHEBI:61378"/>
        <dbReference type="EC" id="2.4.2.52"/>
    </reaction>
</comment>
<dbReference type="NCBIfam" id="NF002315">
    <property type="entry name" value="PRK01237.1"/>
    <property type="match status" value="1"/>
</dbReference>
<sequence length="288" mass="30890">MNAQTYEIWKEEAAYGEYIAQLAVMSLVDEADLTPKPGLVDRNSSGSHSDMTIETMHRSAYALKDTFVKMAEVSFYQKPSQQLREQLAEIGRYGEQDMFKATGGVNTHKGAIWSLGLLASAAAINGPNVTAWQITQTAGAIARYPDRKSPKQATNGKKVRHRYGVPGAVGEAQQGFPHIMIYALPALKKAREKGASERHAKLDALLSLMASLDDTCILHRGGKEALSITKAGARAVLKAGGSLTPAGMKALSFLDEKLVSINASPGGSADLLAAAIFLDRLSNLSAFR</sequence>
<evidence type="ECO:0000256" key="5">
    <source>
        <dbReference type="ARBA" id="ARBA00022840"/>
    </source>
</evidence>
<comment type="caution">
    <text evidence="6">The sequence shown here is derived from an EMBL/GenBank/DDBJ whole genome shotgun (WGS) entry which is preliminary data.</text>
</comment>
<dbReference type="GO" id="GO:0016757">
    <property type="term" value="F:glycosyltransferase activity"/>
    <property type="evidence" value="ECO:0007669"/>
    <property type="project" value="UniProtKB-KW"/>
</dbReference>
<keyword evidence="6" id="KW-0328">Glycosyltransferase</keyword>
<dbReference type="Gene3D" id="1.10.4200.10">
    <property type="entry name" value="Triphosphoribosyl-dephospho-CoA protein"/>
    <property type="match status" value="1"/>
</dbReference>
<name>A0ABW2Q0Y2_9BACL</name>
<reference evidence="7" key="1">
    <citation type="journal article" date="2019" name="Int. J. Syst. Evol. Microbiol.">
        <title>The Global Catalogue of Microorganisms (GCM) 10K type strain sequencing project: providing services to taxonomists for standard genome sequencing and annotation.</title>
        <authorList>
            <consortium name="The Broad Institute Genomics Platform"/>
            <consortium name="The Broad Institute Genome Sequencing Center for Infectious Disease"/>
            <person name="Wu L."/>
            <person name="Ma J."/>
        </authorList>
    </citation>
    <scope>NUCLEOTIDE SEQUENCE [LARGE SCALE GENOMIC DNA]</scope>
    <source>
        <strain evidence="7">CGMCC 1.16305</strain>
    </source>
</reference>
<evidence type="ECO:0000256" key="2">
    <source>
        <dbReference type="ARBA" id="ARBA00012074"/>
    </source>
</evidence>
<dbReference type="InterPro" id="IPR002736">
    <property type="entry name" value="CitG"/>
</dbReference>
<evidence type="ECO:0000256" key="3">
    <source>
        <dbReference type="ARBA" id="ARBA00022679"/>
    </source>
</evidence>
<gene>
    <name evidence="6" type="ORF">ACFQRG_20640</name>
</gene>
<keyword evidence="7" id="KW-1185">Reference proteome</keyword>
<dbReference type="HAMAP" id="MF_01883">
    <property type="entry name" value="MdcB"/>
    <property type="match status" value="1"/>
</dbReference>
<dbReference type="Proteomes" id="UP001596505">
    <property type="component" value="Unassembled WGS sequence"/>
</dbReference>
<dbReference type="EC" id="2.4.2.52" evidence="2"/>
<dbReference type="PANTHER" id="PTHR30201">
    <property type="entry name" value="TRIPHOSPHORIBOSYL-DEPHOSPHO-COA SYNTHASE"/>
    <property type="match status" value="1"/>
</dbReference>
<dbReference type="InterPro" id="IPR017555">
    <property type="entry name" value="TriPribosyl-deP-CoA_syn"/>
</dbReference>
<accession>A0ABW2Q0Y2</accession>
<evidence type="ECO:0000313" key="6">
    <source>
        <dbReference type="EMBL" id="MFC7395321.1"/>
    </source>
</evidence>
<dbReference type="PANTHER" id="PTHR30201:SF2">
    <property type="entry name" value="2-(5''-TRIPHOSPHORIBOSYL)-3'-DEPHOSPHOCOENZYME-A SYNTHASE"/>
    <property type="match status" value="1"/>
</dbReference>
<keyword evidence="3 6" id="KW-0808">Transferase</keyword>
<dbReference type="GO" id="GO:0046917">
    <property type="term" value="F:triphosphoribosyl-dephospho-CoA synthase activity"/>
    <property type="evidence" value="ECO:0007669"/>
    <property type="project" value="UniProtKB-EC"/>
</dbReference>
<proteinExistence type="inferred from homology"/>
<keyword evidence="5" id="KW-0067">ATP-binding</keyword>
<organism evidence="6 7">
    <name type="scientific">Scopulibacillus cellulosilyticus</name>
    <dbReference type="NCBI Taxonomy" id="2665665"/>
    <lineage>
        <taxon>Bacteria</taxon>
        <taxon>Bacillati</taxon>
        <taxon>Bacillota</taxon>
        <taxon>Bacilli</taxon>
        <taxon>Bacillales</taxon>
        <taxon>Sporolactobacillaceae</taxon>
        <taxon>Scopulibacillus</taxon>
    </lineage>
</organism>
<dbReference type="Pfam" id="PF01874">
    <property type="entry name" value="CitG"/>
    <property type="match status" value="1"/>
</dbReference>
<evidence type="ECO:0000313" key="7">
    <source>
        <dbReference type="Proteomes" id="UP001596505"/>
    </source>
</evidence>
<keyword evidence="4" id="KW-0547">Nucleotide-binding</keyword>